<protein>
    <submittedName>
        <fullName evidence="2">Uncharacterized protein</fullName>
    </submittedName>
</protein>
<keyword evidence="3" id="KW-1185">Reference proteome</keyword>
<comment type="caution">
    <text evidence="2">The sequence shown here is derived from an EMBL/GenBank/DDBJ whole genome shotgun (WGS) entry which is preliminary data.</text>
</comment>
<proteinExistence type="predicted"/>
<dbReference type="Proteomes" id="UP001500449">
    <property type="component" value="Unassembled WGS sequence"/>
</dbReference>
<sequence>MFRSPERWPAVLAAALGLTAVGGLAGAAFVVDAHASAAPALAAEFRVPPSSLALAPHPPTTSPRSATPTSPETPRRPAPRIATTPPAPAPAAATTARAARPTPVAPCATVAATSTAPAALPAPVQAALAAPTSADVEQGCPESREGSASGAP</sequence>
<dbReference type="RefSeq" id="WP_344424139.1">
    <property type="nucleotide sequence ID" value="NZ_BAAAQK010000024.1"/>
</dbReference>
<organism evidence="2 3">
    <name type="scientific">Pseudonocardia ailaonensis</name>
    <dbReference type="NCBI Taxonomy" id="367279"/>
    <lineage>
        <taxon>Bacteria</taxon>
        <taxon>Bacillati</taxon>
        <taxon>Actinomycetota</taxon>
        <taxon>Actinomycetes</taxon>
        <taxon>Pseudonocardiales</taxon>
        <taxon>Pseudonocardiaceae</taxon>
        <taxon>Pseudonocardia</taxon>
    </lineage>
</organism>
<feature type="compositionally biased region" description="Low complexity" evidence="1">
    <location>
        <begin position="79"/>
        <end position="106"/>
    </location>
</feature>
<evidence type="ECO:0000256" key="1">
    <source>
        <dbReference type="SAM" id="MobiDB-lite"/>
    </source>
</evidence>
<dbReference type="EMBL" id="BAAAQK010000024">
    <property type="protein sequence ID" value="GAA1869946.1"/>
    <property type="molecule type" value="Genomic_DNA"/>
</dbReference>
<feature type="region of interest" description="Disordered" evidence="1">
    <location>
        <begin position="50"/>
        <end position="106"/>
    </location>
</feature>
<gene>
    <name evidence="2" type="ORF">GCM10009836_58190</name>
</gene>
<reference evidence="2 3" key="1">
    <citation type="journal article" date="2019" name="Int. J. Syst. Evol. Microbiol.">
        <title>The Global Catalogue of Microorganisms (GCM) 10K type strain sequencing project: providing services to taxonomists for standard genome sequencing and annotation.</title>
        <authorList>
            <consortium name="The Broad Institute Genomics Platform"/>
            <consortium name="The Broad Institute Genome Sequencing Center for Infectious Disease"/>
            <person name="Wu L."/>
            <person name="Ma J."/>
        </authorList>
    </citation>
    <scope>NUCLEOTIDE SEQUENCE [LARGE SCALE GENOMIC DNA]</scope>
    <source>
        <strain evidence="2 3">JCM 16009</strain>
    </source>
</reference>
<feature type="compositionally biased region" description="Low complexity" evidence="1">
    <location>
        <begin position="62"/>
        <end position="72"/>
    </location>
</feature>
<feature type="region of interest" description="Disordered" evidence="1">
    <location>
        <begin position="127"/>
        <end position="152"/>
    </location>
</feature>
<name>A0ABN2NHV1_9PSEU</name>
<accession>A0ABN2NHV1</accession>
<evidence type="ECO:0000313" key="3">
    <source>
        <dbReference type="Proteomes" id="UP001500449"/>
    </source>
</evidence>
<evidence type="ECO:0000313" key="2">
    <source>
        <dbReference type="EMBL" id="GAA1869946.1"/>
    </source>
</evidence>